<evidence type="ECO:0000313" key="1">
    <source>
        <dbReference type="EMBL" id="MCS1395442.1"/>
    </source>
</evidence>
<keyword evidence="2" id="KW-1185">Reference proteome</keyword>
<comment type="caution">
    <text evidence="1">The sequence shown here is derived from an EMBL/GenBank/DDBJ whole genome shotgun (WGS) entry which is preliminary data.</text>
</comment>
<accession>A0ABT2DLW4</accession>
<dbReference type="EMBL" id="JANTOO010000007">
    <property type="protein sequence ID" value="MCS1395442.1"/>
    <property type="molecule type" value="Genomic_DNA"/>
</dbReference>
<organism evidence="1 2">
    <name type="scientific">Lysinibacillus pinottii</name>
    <dbReference type="NCBI Taxonomy" id="2973932"/>
    <lineage>
        <taxon>Bacteria</taxon>
        <taxon>Bacillati</taxon>
        <taxon>Bacillota</taxon>
        <taxon>Bacilli</taxon>
        <taxon>Bacillales</taxon>
        <taxon>Bacillaceae</taxon>
        <taxon>Lysinibacillus</taxon>
    </lineage>
</organism>
<name>A0ABT2DLW4_9BACI</name>
<dbReference type="RefSeq" id="WP_012292264.1">
    <property type="nucleotide sequence ID" value="NZ_JANTOO010000007.1"/>
</dbReference>
<evidence type="ECO:0000313" key="2">
    <source>
        <dbReference type="Proteomes" id="UP001525021"/>
    </source>
</evidence>
<reference evidence="1 2" key="1">
    <citation type="submission" date="2022-08" db="EMBL/GenBank/DDBJ databases">
        <title>Lysinibacillus sequencing.</title>
        <authorList>
            <person name="Dunlap C."/>
        </authorList>
    </citation>
    <scope>NUCLEOTIDE SEQUENCE [LARGE SCALE GENOMIC DNA]</scope>
    <source>
        <strain evidence="1 2">PB211</strain>
    </source>
</reference>
<sequence>MDKPCFSRKILKTRIDEYTSNVDEFLQNYKGDMLSISLSNKDIQFNGLKQIYQYMNIFNLANANNFYTKEAQLQALNIEEICALQDKFIEDLIIVKLAESIQNIRGFFRKKKNQKEFKPIFEKMTFSEKEIEKISKNVFFSKFEKIRDYFEMYADEIAQNIERAYLPIFIYSLYLRHNEDGFMDIEVKSVLKKRSMELRYTKSKKYDLDSETNVFETAQENLAIFIEINTIFSEEYNLNWSLSLYEFNNYTNLLDIYELSNSISNSKLKNTLLDDKLYKIEKKKQKKRLKKFIQNEKSLLLDLKEDKKFFNDNFYKLEPVSFKLYIGDALYNPIINDNSDIWIICEKLFKHCKVEIERFVENNKMGILGNNKKFPSEIINDLIIIELFGKHNPYDIWKNINFYKMDPIHKKVYRRIYKEAYSSINKK</sequence>
<protein>
    <submittedName>
        <fullName evidence="1">Uncharacterized protein</fullName>
    </submittedName>
</protein>
<gene>
    <name evidence="1" type="ORF">NXZ79_05225</name>
</gene>
<dbReference type="Proteomes" id="UP001525021">
    <property type="component" value="Unassembled WGS sequence"/>
</dbReference>
<proteinExistence type="predicted"/>